<sequence>MNKRVYLVKNTLYFRDGKRRIDFVLVYKDLSDPQKEEKRKIFEANLKEEGLELELEDKSLSHDGKTYFLKIHSPWDLVTRYAEMMNIKIPLKKKRTEESLINLKIPKHLQKITLSMRHDILSHSQVLTVLYFLSK</sequence>
<protein>
    <submittedName>
        <fullName evidence="3">Anoctamin-5-like isoform X2</fullName>
    </submittedName>
</protein>
<evidence type="ECO:0000313" key="2">
    <source>
        <dbReference type="Proteomes" id="UP000694941"/>
    </source>
</evidence>
<keyword evidence="2" id="KW-1185">Reference proteome</keyword>
<evidence type="ECO:0000259" key="1">
    <source>
        <dbReference type="Pfam" id="PF16178"/>
    </source>
</evidence>
<accession>A0ABM1SKI0</accession>
<reference evidence="3" key="1">
    <citation type="submission" date="2025-08" db="UniProtKB">
        <authorList>
            <consortium name="RefSeq"/>
        </authorList>
    </citation>
    <scope>IDENTIFICATION</scope>
    <source>
        <tissue evidence="3">Muscle</tissue>
    </source>
</reference>
<dbReference type="PANTHER" id="PTHR12308:SF84">
    <property type="entry name" value="ANOCTAMIN"/>
    <property type="match status" value="1"/>
</dbReference>
<feature type="domain" description="Anoctamin dimerisation" evidence="1">
    <location>
        <begin position="13"/>
        <end position="113"/>
    </location>
</feature>
<name>A0ABM1SKI0_LIMPO</name>
<dbReference type="Proteomes" id="UP000694941">
    <property type="component" value="Unplaced"/>
</dbReference>
<gene>
    <name evidence="3" type="primary">LOC111086258</name>
</gene>
<proteinExistence type="predicted"/>
<dbReference type="RefSeq" id="XP_022244136.1">
    <property type="nucleotide sequence ID" value="XM_022388428.1"/>
</dbReference>
<organism evidence="2 3">
    <name type="scientific">Limulus polyphemus</name>
    <name type="common">Atlantic horseshoe crab</name>
    <dbReference type="NCBI Taxonomy" id="6850"/>
    <lineage>
        <taxon>Eukaryota</taxon>
        <taxon>Metazoa</taxon>
        <taxon>Ecdysozoa</taxon>
        <taxon>Arthropoda</taxon>
        <taxon>Chelicerata</taxon>
        <taxon>Merostomata</taxon>
        <taxon>Xiphosura</taxon>
        <taxon>Limulidae</taxon>
        <taxon>Limulus</taxon>
    </lineage>
</organism>
<evidence type="ECO:0000313" key="3">
    <source>
        <dbReference type="RefSeq" id="XP_022244136.1"/>
    </source>
</evidence>
<dbReference type="PANTHER" id="PTHR12308">
    <property type="entry name" value="ANOCTAMIN"/>
    <property type="match status" value="1"/>
</dbReference>
<dbReference type="InterPro" id="IPR007632">
    <property type="entry name" value="Anoctamin"/>
</dbReference>
<dbReference type="Pfam" id="PF16178">
    <property type="entry name" value="Anoct_dimer"/>
    <property type="match status" value="1"/>
</dbReference>
<dbReference type="GeneID" id="111086258"/>
<dbReference type="InterPro" id="IPR032394">
    <property type="entry name" value="Anoct_dimer"/>
</dbReference>